<evidence type="ECO:0000313" key="3">
    <source>
        <dbReference type="EMBL" id="TWI45136.1"/>
    </source>
</evidence>
<evidence type="ECO:0000256" key="1">
    <source>
        <dbReference type="SAM" id="SignalP"/>
    </source>
</evidence>
<name>A0A562PM68_9FLAO</name>
<keyword evidence="1" id="KW-0732">Signal</keyword>
<reference evidence="3" key="3">
    <citation type="submission" date="2019-07" db="EMBL/GenBank/DDBJ databases">
        <authorList>
            <person name="Whitman W."/>
            <person name="Huntemann M."/>
            <person name="Clum A."/>
            <person name="Pillay M."/>
            <person name="Palaniappan K."/>
            <person name="Varghese N."/>
            <person name="Mikhailova N."/>
            <person name="Stamatis D."/>
            <person name="Reddy T."/>
            <person name="Daum C."/>
            <person name="Shapiro N."/>
            <person name="Ivanova N."/>
            <person name="Kyrpides N."/>
            <person name="Woyke T."/>
        </authorList>
    </citation>
    <scope>NUCLEOTIDE SEQUENCE</scope>
    <source>
        <strain evidence="3">CGMCC 1.5380</strain>
    </source>
</reference>
<protein>
    <recommendedName>
        <fullName evidence="6">YD repeat-containing protein</fullName>
    </recommendedName>
</protein>
<keyword evidence="4" id="KW-1185">Reference proteome</keyword>
<reference evidence="2 4" key="2">
    <citation type="submission" date="2018-07" db="EMBL/GenBank/DDBJ databases">
        <title>Genomic Encyclopedia of Type Strains, Phase IV (KMG-IV): sequencing the most valuable type-strain genomes for metagenomic binning, comparative biology and taxonomic classification.</title>
        <authorList>
            <person name="Goeker M."/>
        </authorList>
    </citation>
    <scope>NUCLEOTIDE SEQUENCE [LARGE SCALE GENOMIC DNA]</scope>
    <source>
        <strain evidence="2 4">DSM 19728</strain>
    </source>
</reference>
<dbReference type="EMBL" id="QQBA01000013">
    <property type="protein sequence ID" value="RDI51413.1"/>
    <property type="molecule type" value="Genomic_DNA"/>
</dbReference>
<dbReference type="EMBL" id="VLKX01000013">
    <property type="protein sequence ID" value="TWI45136.1"/>
    <property type="molecule type" value="Genomic_DNA"/>
</dbReference>
<reference evidence="3 5" key="1">
    <citation type="journal article" date="2015" name="Stand. Genomic Sci.">
        <title>Genomic Encyclopedia of Bacterial and Archaeal Type Strains, Phase III: the genomes of soil and plant-associated and newly described type strains.</title>
        <authorList>
            <person name="Whitman W.B."/>
            <person name="Woyke T."/>
            <person name="Klenk H.P."/>
            <person name="Zhou Y."/>
            <person name="Lilburn T.G."/>
            <person name="Beck B.J."/>
            <person name="De Vos P."/>
            <person name="Vandamme P."/>
            <person name="Eisen J.A."/>
            <person name="Garrity G."/>
            <person name="Hugenholtz P."/>
            <person name="Kyrpides N.C."/>
        </authorList>
    </citation>
    <scope>NUCLEOTIDE SEQUENCE [LARGE SCALE GENOMIC DNA]</scope>
    <source>
        <strain evidence="3 5">CGMCC 1.5380</strain>
    </source>
</reference>
<dbReference type="OrthoDB" id="1330101at2"/>
<gene>
    <name evidence="2" type="ORF">DFR66_11327</name>
    <name evidence="3" type="ORF">IQ02_02329</name>
</gene>
<feature type="signal peptide" evidence="1">
    <location>
        <begin position="1"/>
        <end position="23"/>
    </location>
</feature>
<dbReference type="RefSeq" id="WP_114754929.1">
    <property type="nucleotide sequence ID" value="NZ_QQBA01000013.1"/>
</dbReference>
<dbReference type="Proteomes" id="UP000321392">
    <property type="component" value="Unassembled WGS sequence"/>
</dbReference>
<accession>A0A562PM68</accession>
<evidence type="ECO:0000313" key="5">
    <source>
        <dbReference type="Proteomes" id="UP000321392"/>
    </source>
</evidence>
<sequence length="255" mass="28655">MKKIKIVPVIGFLVLLFASCSQDKNTSTKLVSKIVETNAGGKTVTTAFSYKGDHLVSTNSELIRVDYTYDDSLISQIKKTDKKTNKITVFKYTYVKGKLSLVESSDRLIVRYKHNSDGTIAYEGFHLEDQKEKRLYAGVLTVKTSNVLTDKKNFVVDENGGKSTTSISYDYDQAKNPWNAIAGFTNLLDHTSIISANNGIMMVVENSTLFADESVTSSAKMYRCTMKYDDDNYLIEQIFEDAPDGRGYVKATYFY</sequence>
<feature type="chain" id="PRO_5022958522" description="YD repeat-containing protein" evidence="1">
    <location>
        <begin position="24"/>
        <end position="255"/>
    </location>
</feature>
<dbReference type="PROSITE" id="PS51257">
    <property type="entry name" value="PROKAR_LIPOPROTEIN"/>
    <property type="match status" value="1"/>
</dbReference>
<evidence type="ECO:0000313" key="2">
    <source>
        <dbReference type="EMBL" id="RDI51413.1"/>
    </source>
</evidence>
<dbReference type="AlphaFoldDB" id="A0A562PM68"/>
<proteinExistence type="predicted"/>
<dbReference type="Proteomes" id="UP000254518">
    <property type="component" value="Unassembled WGS sequence"/>
</dbReference>
<evidence type="ECO:0008006" key="6">
    <source>
        <dbReference type="Google" id="ProtNLM"/>
    </source>
</evidence>
<organism evidence="3 5">
    <name type="scientific">Flavobacterium glaciei</name>
    <dbReference type="NCBI Taxonomy" id="386300"/>
    <lineage>
        <taxon>Bacteria</taxon>
        <taxon>Pseudomonadati</taxon>
        <taxon>Bacteroidota</taxon>
        <taxon>Flavobacteriia</taxon>
        <taxon>Flavobacteriales</taxon>
        <taxon>Flavobacteriaceae</taxon>
        <taxon>Flavobacterium</taxon>
    </lineage>
</organism>
<comment type="caution">
    <text evidence="3">The sequence shown here is derived from an EMBL/GenBank/DDBJ whole genome shotgun (WGS) entry which is preliminary data.</text>
</comment>
<evidence type="ECO:0000313" key="4">
    <source>
        <dbReference type="Proteomes" id="UP000254518"/>
    </source>
</evidence>